<feature type="domain" description="APO" evidence="1">
    <location>
        <begin position="297"/>
        <end position="383"/>
    </location>
</feature>
<dbReference type="Pfam" id="PF05634">
    <property type="entry name" value="APO_RNA-bind"/>
    <property type="match status" value="2"/>
</dbReference>
<sequence length="405" mass="46069">MHMLPRRISGLIKQRRTEGVRRNVSTSLVPSFYTDPARSTEHVELPRRRQRSERKPLVTAVNELKRRARSERQSRQVVSEITLRPPENGLLVKRLVPVAHEVYNARQLLFGCASRVSDNVPVHVCRLCGEVHVGTIPHLIRTCDVAGSLANKEHSWARGGIEHVLPLVESFHLYDRLGRAVSHEERLLVDRIPAVVELCIQAGVDVPEFPTKRRIFPVYNVAGKMIDFERKFPRDYSNGKDIQTHGFWEKKNSQRCSVSQPFPYADSVQGIAAQGMEAWEKLRSGVSKLMTEYIAQTCGFCPEVQVGIKGHRARICRAYKHQMRDGQHAWQEATLDDLVPPVYVWHVPNPHSGKPLMNELRRYYGKLPAVVELFSQAGASIDEAYRGLMRGDVTVPELDEEKLVV</sequence>
<feature type="domain" description="APO" evidence="1">
    <location>
        <begin position="124"/>
        <end position="208"/>
    </location>
</feature>
<organism evidence="2 3">
    <name type="scientific">Musa balbisiana</name>
    <name type="common">Banana</name>
    <dbReference type="NCBI Taxonomy" id="52838"/>
    <lineage>
        <taxon>Eukaryota</taxon>
        <taxon>Viridiplantae</taxon>
        <taxon>Streptophyta</taxon>
        <taxon>Embryophyta</taxon>
        <taxon>Tracheophyta</taxon>
        <taxon>Spermatophyta</taxon>
        <taxon>Magnoliopsida</taxon>
        <taxon>Liliopsida</taxon>
        <taxon>Zingiberales</taxon>
        <taxon>Musaceae</taxon>
        <taxon>Musa</taxon>
    </lineage>
</organism>
<reference evidence="2 3" key="1">
    <citation type="journal article" date="2019" name="Nat. Plants">
        <title>Genome sequencing of Musa balbisiana reveals subgenome evolution and function divergence in polyploid bananas.</title>
        <authorList>
            <person name="Yao X."/>
        </authorList>
    </citation>
    <scope>NUCLEOTIDE SEQUENCE [LARGE SCALE GENOMIC DNA]</scope>
    <source>
        <strain evidence="3">cv. DH-PKW</strain>
        <tissue evidence="2">Leaves</tissue>
    </source>
</reference>
<evidence type="ECO:0000313" key="3">
    <source>
        <dbReference type="Proteomes" id="UP000317650"/>
    </source>
</evidence>
<keyword evidence="3" id="KW-1185">Reference proteome</keyword>
<dbReference type="AlphaFoldDB" id="A0A4S8JLR6"/>
<name>A0A4S8JLR6_MUSBA</name>
<evidence type="ECO:0000313" key="2">
    <source>
        <dbReference type="EMBL" id="THU63147.1"/>
    </source>
</evidence>
<accession>A0A4S8JLR6</accession>
<evidence type="ECO:0000259" key="1">
    <source>
        <dbReference type="PROSITE" id="PS51499"/>
    </source>
</evidence>
<protein>
    <recommendedName>
        <fullName evidence="1">APO domain-containing protein</fullName>
    </recommendedName>
</protein>
<dbReference type="PANTHER" id="PTHR10388">
    <property type="entry name" value="EUKARYOTIC TRANSLATION INITIATION FACTOR SUI1"/>
    <property type="match status" value="1"/>
</dbReference>
<dbReference type="PROSITE" id="PS51499">
    <property type="entry name" value="APO"/>
    <property type="match status" value="2"/>
</dbReference>
<proteinExistence type="predicted"/>
<dbReference type="Proteomes" id="UP000317650">
    <property type="component" value="Chromosome 1"/>
</dbReference>
<comment type="caution">
    <text evidence="2">The sequence shown here is derived from an EMBL/GenBank/DDBJ whole genome shotgun (WGS) entry which is preliminary data.</text>
</comment>
<dbReference type="GO" id="GO:0003723">
    <property type="term" value="F:RNA binding"/>
    <property type="evidence" value="ECO:0007669"/>
    <property type="project" value="InterPro"/>
</dbReference>
<dbReference type="InterPro" id="IPR023342">
    <property type="entry name" value="APO_dom"/>
</dbReference>
<dbReference type="EMBL" id="PYDT01000004">
    <property type="protein sequence ID" value="THU63147.1"/>
    <property type="molecule type" value="Genomic_DNA"/>
</dbReference>
<gene>
    <name evidence="2" type="ORF">C4D60_Mb01t12650</name>
</gene>